<feature type="transmembrane region" description="Helical" evidence="13">
    <location>
        <begin position="353"/>
        <end position="373"/>
    </location>
</feature>
<evidence type="ECO:0000256" key="4">
    <source>
        <dbReference type="ARBA" id="ARBA00022475"/>
    </source>
</evidence>
<feature type="transmembrane region" description="Helical" evidence="13">
    <location>
        <begin position="181"/>
        <end position="205"/>
    </location>
</feature>
<evidence type="ECO:0000313" key="15">
    <source>
        <dbReference type="Proteomes" id="UP000014216"/>
    </source>
</evidence>
<feature type="transmembrane region" description="Helical" evidence="13">
    <location>
        <begin position="90"/>
        <end position="115"/>
    </location>
</feature>
<evidence type="ECO:0000256" key="12">
    <source>
        <dbReference type="ARBA" id="ARBA00023136"/>
    </source>
</evidence>
<feature type="transmembrane region" description="Helical" evidence="13">
    <location>
        <begin position="217"/>
        <end position="235"/>
    </location>
</feature>
<sequence length="435" mass="48402">MDPVFLSRLQFAAATMFHFLFVPLTLGLSVLIAYMETKYARTGDKTYLRMTKFWGKLFLINFALGVVTGITLEFQFGTNWSRYSAYVGDIFGSLLAIEASVAFFLESTFIGIWIFGWKKLSAKAHAGVMWLVALAGNLSAVWILMANGFMQNPVGYVIKDGRAELESFMALITNKHGLLEIIHVVPASLLLASFFIMGVSAWHLLRKQHLPVFERSFRIGLVVGLVMALFTAFTGDLHGINVSKTQPAKLAAMESHWETQTRAPLVLFAIPDQENEKNLIEIGAIPGILSFLGFHDFNAKVTGLLDIPKDERPPVLPTFVGFRTMVGLGTLFILLTIYGWFKRNNLTENPTYLKIMLFAIPLPYIAMEMGWIVSEVGRQPWIVYGLMRTAEAVSPISTTQVFISLTGFILVYGLLGLVGFYLMAKTVKQGPEAAN</sequence>
<comment type="caution">
    <text evidence="14">The sequence shown here is derived from an EMBL/GenBank/DDBJ whole genome shotgun (WGS) entry which is preliminary data.</text>
</comment>
<dbReference type="GO" id="GO:0009055">
    <property type="term" value="F:electron transfer activity"/>
    <property type="evidence" value="ECO:0007669"/>
    <property type="project" value="UniProtKB-UniRule"/>
</dbReference>
<dbReference type="Pfam" id="PF01654">
    <property type="entry name" value="Cyt_bd_oxida_I"/>
    <property type="match status" value="1"/>
</dbReference>
<dbReference type="PATRIC" id="fig|1286635.3.peg.1051"/>
<keyword evidence="7 13" id="KW-0812">Transmembrane</keyword>
<evidence type="ECO:0000256" key="6">
    <source>
        <dbReference type="ARBA" id="ARBA00022617"/>
    </source>
</evidence>
<keyword evidence="11 13" id="KW-0408">Iron</keyword>
<feature type="transmembrane region" description="Helical" evidence="13">
    <location>
        <begin position="12"/>
        <end position="33"/>
    </location>
</feature>
<dbReference type="AlphaFoldDB" id="S0G6X5"/>
<evidence type="ECO:0000256" key="3">
    <source>
        <dbReference type="ARBA" id="ARBA00022448"/>
    </source>
</evidence>
<protein>
    <submittedName>
        <fullName evidence="14">Cytochrome bd ubiquinol oxidase subunit 1</fullName>
        <ecNumber evidence="14">1.10.3.-</ecNumber>
    </submittedName>
</protein>
<evidence type="ECO:0000256" key="5">
    <source>
        <dbReference type="ARBA" id="ARBA00022519"/>
    </source>
</evidence>
<name>S0G6X5_9BACT</name>
<organism evidence="14 15">
    <name type="scientific">Desulfotignum phosphitoxidans DSM 13687</name>
    <dbReference type="NCBI Taxonomy" id="1286635"/>
    <lineage>
        <taxon>Bacteria</taxon>
        <taxon>Pseudomonadati</taxon>
        <taxon>Thermodesulfobacteriota</taxon>
        <taxon>Desulfobacteria</taxon>
        <taxon>Desulfobacterales</taxon>
        <taxon>Desulfobacteraceae</taxon>
        <taxon>Desulfotignum</taxon>
    </lineage>
</organism>
<evidence type="ECO:0000313" key="14">
    <source>
        <dbReference type="EMBL" id="EMS80396.1"/>
    </source>
</evidence>
<dbReference type="RefSeq" id="WP_006964637.1">
    <property type="nucleotide sequence ID" value="NZ_APJX01000002.1"/>
</dbReference>
<dbReference type="EMBL" id="APJX01000002">
    <property type="protein sequence ID" value="EMS80396.1"/>
    <property type="molecule type" value="Genomic_DNA"/>
</dbReference>
<feature type="transmembrane region" description="Helical" evidence="13">
    <location>
        <begin position="53"/>
        <end position="70"/>
    </location>
</feature>
<evidence type="ECO:0000256" key="8">
    <source>
        <dbReference type="ARBA" id="ARBA00022723"/>
    </source>
</evidence>
<keyword evidence="6 13" id="KW-0349">Heme</keyword>
<evidence type="ECO:0000256" key="2">
    <source>
        <dbReference type="ARBA" id="ARBA00009819"/>
    </source>
</evidence>
<dbReference type="GO" id="GO:0070069">
    <property type="term" value="C:cytochrome complex"/>
    <property type="evidence" value="ECO:0007669"/>
    <property type="project" value="UniProtKB-UniRule"/>
</dbReference>
<keyword evidence="12 13" id="KW-0472">Membrane</keyword>
<feature type="transmembrane region" description="Helical" evidence="13">
    <location>
        <begin position="127"/>
        <end position="145"/>
    </location>
</feature>
<comment type="similarity">
    <text evidence="2 13">Belongs to the cytochrome ubiquinol oxidase subunit 1 family.</text>
</comment>
<evidence type="ECO:0000256" key="7">
    <source>
        <dbReference type="ARBA" id="ARBA00022692"/>
    </source>
</evidence>
<feature type="transmembrane region" description="Helical" evidence="13">
    <location>
        <begin position="401"/>
        <end position="422"/>
    </location>
</feature>
<reference evidence="14 15" key="1">
    <citation type="journal article" date="2013" name="Genome Announc.">
        <title>Draft Genome Sequence of Desulfotignum phosphitoxidans DSM 13687 Strain FiPS-3.</title>
        <authorList>
            <person name="Poehlein A."/>
            <person name="Daniel R."/>
            <person name="Simeonova D.D."/>
        </authorList>
    </citation>
    <scope>NUCLEOTIDE SEQUENCE [LARGE SCALE GENOMIC DNA]</scope>
    <source>
        <strain evidence="14 15">DSM 13687</strain>
    </source>
</reference>
<keyword evidence="4 13" id="KW-1003">Cell membrane</keyword>
<dbReference type="PANTHER" id="PTHR30365:SF0">
    <property type="entry name" value="CYTOCHROME BD-I UBIQUINOL OXIDASE SUBUNIT 1"/>
    <property type="match status" value="1"/>
</dbReference>
<dbReference type="PIRSF" id="PIRSF006446">
    <property type="entry name" value="Cyt_quinol_oxidase_1"/>
    <property type="match status" value="1"/>
</dbReference>
<dbReference type="PANTHER" id="PTHR30365">
    <property type="entry name" value="CYTOCHROME D UBIQUINOL OXIDASE"/>
    <property type="match status" value="1"/>
</dbReference>
<proteinExistence type="inferred from homology"/>
<keyword evidence="3 13" id="KW-0813">Transport</keyword>
<keyword evidence="10 13" id="KW-1133">Transmembrane helix</keyword>
<dbReference type="GO" id="GO:0019646">
    <property type="term" value="P:aerobic electron transport chain"/>
    <property type="evidence" value="ECO:0007669"/>
    <property type="project" value="InterPro"/>
</dbReference>
<dbReference type="EC" id="1.10.3.-" evidence="14"/>
<dbReference type="GO" id="GO:0005886">
    <property type="term" value="C:plasma membrane"/>
    <property type="evidence" value="ECO:0007669"/>
    <property type="project" value="UniProtKB-SubCell"/>
</dbReference>
<evidence type="ECO:0000256" key="13">
    <source>
        <dbReference type="PIRNR" id="PIRNR006446"/>
    </source>
</evidence>
<keyword evidence="9 13" id="KW-0249">Electron transport</keyword>
<dbReference type="InterPro" id="IPR002585">
    <property type="entry name" value="Cyt-d_ubiquinol_oxidase_su_1"/>
</dbReference>
<dbReference type="Proteomes" id="UP000014216">
    <property type="component" value="Unassembled WGS sequence"/>
</dbReference>
<keyword evidence="5" id="KW-0997">Cell inner membrane</keyword>
<evidence type="ECO:0000256" key="1">
    <source>
        <dbReference type="ARBA" id="ARBA00004429"/>
    </source>
</evidence>
<evidence type="ECO:0000256" key="10">
    <source>
        <dbReference type="ARBA" id="ARBA00022989"/>
    </source>
</evidence>
<accession>S0G6X5</accession>
<keyword evidence="14" id="KW-0560">Oxidoreductase</keyword>
<dbReference type="GO" id="GO:0046872">
    <property type="term" value="F:metal ion binding"/>
    <property type="evidence" value="ECO:0007669"/>
    <property type="project" value="UniProtKB-UniRule"/>
</dbReference>
<feature type="transmembrane region" description="Helical" evidence="13">
    <location>
        <begin position="320"/>
        <end position="341"/>
    </location>
</feature>
<evidence type="ECO:0000256" key="11">
    <source>
        <dbReference type="ARBA" id="ARBA00023004"/>
    </source>
</evidence>
<dbReference type="OrthoDB" id="9807042at2"/>
<keyword evidence="8 13" id="KW-0479">Metal-binding</keyword>
<comment type="subcellular location">
    <subcellularLocation>
        <location evidence="1">Cell inner membrane</location>
        <topology evidence="1">Multi-pass membrane protein</topology>
    </subcellularLocation>
</comment>
<gene>
    <name evidence="14" type="primary">cydA</name>
    <name evidence="14" type="ORF">Dpo_2c00840</name>
</gene>
<dbReference type="GO" id="GO:0020037">
    <property type="term" value="F:heme binding"/>
    <property type="evidence" value="ECO:0007669"/>
    <property type="project" value="TreeGrafter"/>
</dbReference>
<dbReference type="GO" id="GO:0016682">
    <property type="term" value="F:oxidoreductase activity, acting on diphenols and related substances as donors, oxygen as acceptor"/>
    <property type="evidence" value="ECO:0007669"/>
    <property type="project" value="TreeGrafter"/>
</dbReference>
<evidence type="ECO:0000256" key="9">
    <source>
        <dbReference type="ARBA" id="ARBA00022982"/>
    </source>
</evidence>
<keyword evidence="15" id="KW-1185">Reference proteome</keyword>